<organism evidence="1 2">
    <name type="scientific">Desulfobacula phenolica</name>
    <dbReference type="NCBI Taxonomy" id="90732"/>
    <lineage>
        <taxon>Bacteria</taxon>
        <taxon>Pseudomonadati</taxon>
        <taxon>Thermodesulfobacteriota</taxon>
        <taxon>Desulfobacteria</taxon>
        <taxon>Desulfobacterales</taxon>
        <taxon>Desulfobacteraceae</taxon>
        <taxon>Desulfobacula</taxon>
    </lineage>
</organism>
<sequence>MEKFNNQLEKLKQFLSLQSSQNRLFGTGISYGSKIPLMYLLTDRVEKIVEDIAGDEENSILESLKADLGNQKEQVITELHNRWNDPDSETVKRMNRFFEKFPEILKPILEGE</sequence>
<dbReference type="RefSeq" id="WP_092235190.1">
    <property type="nucleotide sequence ID" value="NZ_FNLL01000008.1"/>
</dbReference>
<evidence type="ECO:0000313" key="2">
    <source>
        <dbReference type="Proteomes" id="UP000199608"/>
    </source>
</evidence>
<evidence type="ECO:0000313" key="1">
    <source>
        <dbReference type="EMBL" id="SDU40850.1"/>
    </source>
</evidence>
<dbReference type="AlphaFoldDB" id="A0A1H2I9M7"/>
<dbReference type="Proteomes" id="UP000199608">
    <property type="component" value="Unassembled WGS sequence"/>
</dbReference>
<keyword evidence="2" id="KW-1185">Reference proteome</keyword>
<gene>
    <name evidence="1" type="ORF">SAMN04487931_10818</name>
</gene>
<proteinExistence type="predicted"/>
<name>A0A1H2I9M7_9BACT</name>
<protein>
    <submittedName>
        <fullName evidence="1">Uncharacterized protein</fullName>
    </submittedName>
</protein>
<dbReference type="EMBL" id="FNLL01000008">
    <property type="protein sequence ID" value="SDU40850.1"/>
    <property type="molecule type" value="Genomic_DNA"/>
</dbReference>
<reference evidence="2" key="1">
    <citation type="submission" date="2016-10" db="EMBL/GenBank/DDBJ databases">
        <authorList>
            <person name="Varghese N."/>
            <person name="Submissions S."/>
        </authorList>
    </citation>
    <scope>NUCLEOTIDE SEQUENCE [LARGE SCALE GENOMIC DNA]</scope>
    <source>
        <strain evidence="2">DSM 3384</strain>
    </source>
</reference>
<accession>A0A1H2I9M7</accession>